<dbReference type="GO" id="GO:0008270">
    <property type="term" value="F:zinc ion binding"/>
    <property type="evidence" value="ECO:0007669"/>
    <property type="project" value="UniProtKB-KW"/>
</dbReference>
<keyword evidence="3" id="KW-0862">Zinc</keyword>
<accession>A0A1B6K5S0</accession>
<evidence type="ECO:0000256" key="4">
    <source>
        <dbReference type="PROSITE-ProRule" id="PRU00027"/>
    </source>
</evidence>
<evidence type="ECO:0000313" key="6">
    <source>
        <dbReference type="EMBL" id="JAT06796.1"/>
    </source>
</evidence>
<keyword evidence="1" id="KW-0479">Metal-binding</keyword>
<protein>
    <recommendedName>
        <fullName evidence="5">BED-type domain-containing protein</fullName>
    </recommendedName>
</protein>
<dbReference type="SMART" id="SM00614">
    <property type="entry name" value="ZnF_BED"/>
    <property type="match status" value="1"/>
</dbReference>
<gene>
    <name evidence="6" type="ORF">g.32384</name>
</gene>
<dbReference type="GO" id="GO:0003677">
    <property type="term" value="F:DNA binding"/>
    <property type="evidence" value="ECO:0007669"/>
    <property type="project" value="InterPro"/>
</dbReference>
<organism evidence="6">
    <name type="scientific">Homalodisca liturata</name>
    <dbReference type="NCBI Taxonomy" id="320908"/>
    <lineage>
        <taxon>Eukaryota</taxon>
        <taxon>Metazoa</taxon>
        <taxon>Ecdysozoa</taxon>
        <taxon>Arthropoda</taxon>
        <taxon>Hexapoda</taxon>
        <taxon>Insecta</taxon>
        <taxon>Pterygota</taxon>
        <taxon>Neoptera</taxon>
        <taxon>Paraneoptera</taxon>
        <taxon>Hemiptera</taxon>
        <taxon>Auchenorrhyncha</taxon>
        <taxon>Membracoidea</taxon>
        <taxon>Cicadellidae</taxon>
        <taxon>Cicadellinae</taxon>
        <taxon>Proconiini</taxon>
        <taxon>Homalodisca</taxon>
    </lineage>
</organism>
<proteinExistence type="predicted"/>
<dbReference type="PROSITE" id="PS50808">
    <property type="entry name" value="ZF_BED"/>
    <property type="match status" value="1"/>
</dbReference>
<dbReference type="Pfam" id="PF02892">
    <property type="entry name" value="zf-BED"/>
    <property type="match status" value="1"/>
</dbReference>
<feature type="non-terminal residue" evidence="6">
    <location>
        <position position="213"/>
    </location>
</feature>
<evidence type="ECO:0000256" key="2">
    <source>
        <dbReference type="ARBA" id="ARBA00022771"/>
    </source>
</evidence>
<dbReference type="InterPro" id="IPR003656">
    <property type="entry name" value="Znf_BED"/>
</dbReference>
<evidence type="ECO:0000256" key="1">
    <source>
        <dbReference type="ARBA" id="ARBA00022723"/>
    </source>
</evidence>
<feature type="domain" description="BED-type" evidence="5">
    <location>
        <begin position="5"/>
        <end position="69"/>
    </location>
</feature>
<keyword evidence="2 4" id="KW-0863">Zinc-finger</keyword>
<dbReference type="InterPro" id="IPR036236">
    <property type="entry name" value="Znf_C2H2_sf"/>
</dbReference>
<dbReference type="EMBL" id="GECU01000911">
    <property type="protein sequence ID" value="JAT06796.1"/>
    <property type="molecule type" value="Transcribed_RNA"/>
</dbReference>
<reference evidence="6" key="1">
    <citation type="submission" date="2015-11" db="EMBL/GenBank/DDBJ databases">
        <title>De novo transcriptome assembly of four potential Pierce s Disease insect vectors from Arizona vineyards.</title>
        <authorList>
            <person name="Tassone E.E."/>
        </authorList>
    </citation>
    <scope>NUCLEOTIDE SEQUENCE</scope>
</reference>
<dbReference type="AlphaFoldDB" id="A0A1B6K5S0"/>
<name>A0A1B6K5S0_9HEMI</name>
<evidence type="ECO:0000259" key="5">
    <source>
        <dbReference type="PROSITE" id="PS50808"/>
    </source>
</evidence>
<sequence length="213" mass="23590">MGKRQKSSALWSFFKVINEVEKIAKCGICQINLSYRSTISNLKHHITKRHANVNIPKFSRVHAELPATAATSPRDYCLPPVNTSNLNVGPGMESSSSSNQMATRARDQYLAMGEMSDPSATPEILPVTQEMQLEFPVTVTPHSPKRVDIDVAAELPYHALSKAMQRARRAANGPVPSTLQEYGEALAQNPRNERTRTPTDVESCYDLSYAPSY</sequence>
<evidence type="ECO:0000256" key="3">
    <source>
        <dbReference type="ARBA" id="ARBA00022833"/>
    </source>
</evidence>
<dbReference type="SUPFAM" id="SSF57667">
    <property type="entry name" value="beta-beta-alpha zinc fingers"/>
    <property type="match status" value="1"/>
</dbReference>